<sequence>MTLSDQLKLQKIVRHSTEESEHAGAAITDSRFDARLINSIYDRLETGVWIFDFDEKKIIWANKKALEITGAPSLEELRTRDMGSDMSHSVDQRLKQYRQDFTQKDVSVSEIWTLYPKGKARVLQVTMSGIVLNDGRMAMLCEARDHHEQQPETLRSAEALMHTTVMISLFTKNGSPLYRNTAARAACVDLETNFYQQFQNPADILHLKERLERERNARLVALVRTSQGDRWHELTVRPCSDAVTSQPAYLVSEIDVTELHETKERAQYLASHDALTGLSNRTYLTERLSKLLADAATKGLTATLYLVDLDDFKAINDTMGHAAGDALLQLVGNRLKEIAGPQDIVARLGGDEFLICHLEDPEAEGPGWFGKSLLGSFSYQQMIDGHPRSVSLSIGYSHYPEDGRSIDNLIRNADLALYQAKRDPKEKCVRFHDTMRLRRDENLALKKDMERAIEEDEFALYFQPIALTASSETVSAEALIRWLHPEKGLVPPDQFIPLAEDTGLINRIGAWVCRSVAQAQVRFRKRGFDISISMNVSPWQLSDPEFTALMMDLPDLYGCDPTKIILEITENVVLGEIPDALTALNELKIIGYSIVIDDFGTGYSNLAYLYNYPIDGIKIDRIFINDISNGGAIVKLILSLADALGATVVAEGVETIEQRDWLTENGCDRFQGYLYSKPVPEDRFLGFLESQAHIPTK</sequence>
<dbReference type="GO" id="GO:0071111">
    <property type="term" value="F:cyclic-guanylate-specific phosphodiesterase activity"/>
    <property type="evidence" value="ECO:0007669"/>
    <property type="project" value="UniProtKB-EC"/>
</dbReference>
<dbReference type="CDD" id="cd01948">
    <property type="entry name" value="EAL"/>
    <property type="match status" value="1"/>
</dbReference>
<accession>A0A0M6ZQ10</accession>
<dbReference type="Pfam" id="PF00563">
    <property type="entry name" value="EAL"/>
    <property type="match status" value="1"/>
</dbReference>
<keyword evidence="3" id="KW-0378">Hydrolase</keyword>
<name>A0A0M6ZQ10_9HYPH</name>
<evidence type="ECO:0000259" key="2">
    <source>
        <dbReference type="PROSITE" id="PS50887"/>
    </source>
</evidence>
<dbReference type="EC" id="3.1.4.52" evidence="3"/>
<dbReference type="SUPFAM" id="SSF141868">
    <property type="entry name" value="EAL domain-like"/>
    <property type="match status" value="1"/>
</dbReference>
<dbReference type="InterPro" id="IPR043128">
    <property type="entry name" value="Rev_trsase/Diguanyl_cyclase"/>
</dbReference>
<dbReference type="InterPro" id="IPR035919">
    <property type="entry name" value="EAL_sf"/>
</dbReference>
<dbReference type="STRING" id="388408.LAX5112_00422"/>
<dbReference type="InterPro" id="IPR035965">
    <property type="entry name" value="PAS-like_dom_sf"/>
</dbReference>
<dbReference type="InterPro" id="IPR000014">
    <property type="entry name" value="PAS"/>
</dbReference>
<dbReference type="Proteomes" id="UP000053235">
    <property type="component" value="Unassembled WGS sequence"/>
</dbReference>
<evidence type="ECO:0000259" key="1">
    <source>
        <dbReference type="PROSITE" id="PS50883"/>
    </source>
</evidence>
<dbReference type="EMBL" id="CXWD01000002">
    <property type="protein sequence ID" value="CTQ64845.1"/>
    <property type="molecule type" value="Genomic_DNA"/>
</dbReference>
<reference evidence="4" key="1">
    <citation type="submission" date="2015-07" db="EMBL/GenBank/DDBJ databases">
        <authorList>
            <person name="Rodrigo-Torres Lidia"/>
            <person name="Arahal R.David."/>
        </authorList>
    </citation>
    <scope>NUCLEOTIDE SEQUENCE [LARGE SCALE GENOMIC DNA]</scope>
    <source>
        <strain evidence="4">CECT 5112</strain>
    </source>
</reference>
<evidence type="ECO:0000313" key="4">
    <source>
        <dbReference type="Proteomes" id="UP000053235"/>
    </source>
</evidence>
<dbReference type="SUPFAM" id="SSF55073">
    <property type="entry name" value="Nucleotide cyclase"/>
    <property type="match status" value="1"/>
</dbReference>
<dbReference type="PANTHER" id="PTHR44757">
    <property type="entry name" value="DIGUANYLATE CYCLASE DGCP"/>
    <property type="match status" value="1"/>
</dbReference>
<feature type="domain" description="EAL" evidence="1">
    <location>
        <begin position="442"/>
        <end position="692"/>
    </location>
</feature>
<dbReference type="InterPro" id="IPR029787">
    <property type="entry name" value="Nucleotide_cyclase"/>
</dbReference>
<proteinExistence type="predicted"/>
<dbReference type="InterPro" id="IPR001633">
    <property type="entry name" value="EAL_dom"/>
</dbReference>
<dbReference type="InterPro" id="IPR000160">
    <property type="entry name" value="GGDEF_dom"/>
</dbReference>
<dbReference type="RefSeq" id="WP_208981101.1">
    <property type="nucleotide sequence ID" value="NZ_CXWD01000002.1"/>
</dbReference>
<dbReference type="NCBIfam" id="TIGR00254">
    <property type="entry name" value="GGDEF"/>
    <property type="match status" value="1"/>
</dbReference>
<keyword evidence="4" id="KW-1185">Reference proteome</keyword>
<organism evidence="3 4">
    <name type="scientific">Roseibium alexandrii</name>
    <dbReference type="NCBI Taxonomy" id="388408"/>
    <lineage>
        <taxon>Bacteria</taxon>
        <taxon>Pseudomonadati</taxon>
        <taxon>Pseudomonadota</taxon>
        <taxon>Alphaproteobacteria</taxon>
        <taxon>Hyphomicrobiales</taxon>
        <taxon>Stappiaceae</taxon>
        <taxon>Roseibium</taxon>
    </lineage>
</organism>
<dbReference type="Gene3D" id="3.30.450.20">
    <property type="entry name" value="PAS domain"/>
    <property type="match status" value="1"/>
</dbReference>
<dbReference type="SMART" id="SM00052">
    <property type="entry name" value="EAL"/>
    <property type="match status" value="1"/>
</dbReference>
<dbReference type="InterPro" id="IPR052155">
    <property type="entry name" value="Biofilm_reg_signaling"/>
</dbReference>
<dbReference type="SMART" id="SM00267">
    <property type="entry name" value="GGDEF"/>
    <property type="match status" value="1"/>
</dbReference>
<dbReference type="Gene3D" id="3.20.20.450">
    <property type="entry name" value="EAL domain"/>
    <property type="match status" value="1"/>
</dbReference>
<feature type="domain" description="GGDEF" evidence="2">
    <location>
        <begin position="300"/>
        <end position="433"/>
    </location>
</feature>
<dbReference type="PROSITE" id="PS50887">
    <property type="entry name" value="GGDEF"/>
    <property type="match status" value="1"/>
</dbReference>
<dbReference type="AlphaFoldDB" id="A0A0M6ZQ10"/>
<dbReference type="PANTHER" id="PTHR44757:SF2">
    <property type="entry name" value="BIOFILM ARCHITECTURE MAINTENANCE PROTEIN MBAA"/>
    <property type="match status" value="1"/>
</dbReference>
<dbReference type="Gene3D" id="3.30.70.270">
    <property type="match status" value="1"/>
</dbReference>
<dbReference type="CDD" id="cd01949">
    <property type="entry name" value="GGDEF"/>
    <property type="match status" value="1"/>
</dbReference>
<gene>
    <name evidence="3" type="primary">gmr_3</name>
    <name evidence="3" type="ORF">LAX5112_00422</name>
</gene>
<protein>
    <submittedName>
        <fullName evidence="3">Cyclic di-GMP phosphodiesterase Gmr</fullName>
        <ecNumber evidence="3">3.1.4.52</ecNumber>
    </submittedName>
</protein>
<dbReference type="SUPFAM" id="SSF55785">
    <property type="entry name" value="PYP-like sensor domain (PAS domain)"/>
    <property type="match status" value="1"/>
</dbReference>
<evidence type="ECO:0000313" key="3">
    <source>
        <dbReference type="EMBL" id="CTQ64845.1"/>
    </source>
</evidence>
<dbReference type="PROSITE" id="PS50883">
    <property type="entry name" value="EAL"/>
    <property type="match status" value="1"/>
</dbReference>
<dbReference type="Pfam" id="PF00990">
    <property type="entry name" value="GGDEF"/>
    <property type="match status" value="1"/>
</dbReference>
<dbReference type="Pfam" id="PF13188">
    <property type="entry name" value="PAS_8"/>
    <property type="match status" value="1"/>
</dbReference>